<proteinExistence type="predicted"/>
<dbReference type="InterPro" id="IPR002372">
    <property type="entry name" value="PQQ_rpt_dom"/>
</dbReference>
<keyword evidence="1" id="KW-0812">Transmembrane</keyword>
<evidence type="ECO:0000256" key="1">
    <source>
        <dbReference type="SAM" id="Phobius"/>
    </source>
</evidence>
<keyword evidence="1" id="KW-1133">Transmembrane helix</keyword>
<sequence length="630" mass="65532">MPFGGFPRIVAAITSRPVVLLVIAVLVLVVVRQDGSSGSRPSAARASLPKGGIVSPWELAVGSFSGTAIDEQSDSIALTNYGVGPNEPNQLQVVDLVRGTVRWAVTADVTWVTNPDGTLAATPDGLAFLTTDVLYGNDPVYGVQLSTGELVWRARPSSNSEPRLVGGLLMLETDAGVLALDAKTGAERWQWTADDDCGEYGPELNEMNSGGITAKCGGAIYHIKVADGTTAWRWSVRNGCIIRNESSAAGIVAAIVTCGDDQALHVVDGDSGAQRWSRAIDWDKEGADPADPDQGAAGVAVVLAGDTPMVAALGPGQVYAAFDGKPVPLPPGLVPVYYSGYPGPAGLLLQRDDGRGLTLTVVDPAAGHVVWERALPFPAEHNPEGKGTYLYRFAGGVLYVVGVVPLLWPAVIALIDGQSGDMTLSAAGRGNVDLIGTGVDGTLYLTYGPYGQSRLTALRVTGSSSGFLGSQLGSDQWPDACRLLSAAQYRSAYPGVTPTLQPEALRLPGVELPAPPRCRYLPSAIDGTEVTVSVSWLADAADEARRVAEGQNPYGRDPVAVAVGKAKRPALQWDDTNTGVDLMERIRVSFAVGRCVANVETLGDSSPLVALAGSVADSLANPVVSPGCSA</sequence>
<name>A0A1C6RTF3_9ACTN</name>
<evidence type="ECO:0000313" key="4">
    <source>
        <dbReference type="Proteomes" id="UP000198959"/>
    </source>
</evidence>
<feature type="transmembrane region" description="Helical" evidence="1">
    <location>
        <begin position="6"/>
        <end position="31"/>
    </location>
</feature>
<dbReference type="Gene3D" id="2.130.10.10">
    <property type="entry name" value="YVTN repeat-like/Quinoprotein amine dehydrogenase"/>
    <property type="match status" value="2"/>
</dbReference>
<protein>
    <submittedName>
        <fullName evidence="3">Outer membrane protein assembly factor BamB, contains PQQ-like beta-propeller repeat</fullName>
    </submittedName>
</protein>
<evidence type="ECO:0000313" key="3">
    <source>
        <dbReference type="EMBL" id="SCL20485.1"/>
    </source>
</evidence>
<dbReference type="InterPro" id="IPR015943">
    <property type="entry name" value="WD40/YVTN_repeat-like_dom_sf"/>
</dbReference>
<keyword evidence="4" id="KW-1185">Reference proteome</keyword>
<feature type="domain" description="Pyrrolo-quinoline quinone repeat" evidence="2">
    <location>
        <begin position="92"/>
        <end position="236"/>
    </location>
</feature>
<accession>A0A1C6RTF3</accession>
<dbReference type="SUPFAM" id="SSF50998">
    <property type="entry name" value="Quinoprotein alcohol dehydrogenase-like"/>
    <property type="match status" value="1"/>
</dbReference>
<feature type="transmembrane region" description="Helical" evidence="1">
    <location>
        <begin position="396"/>
        <end position="415"/>
    </location>
</feature>
<reference evidence="4" key="1">
    <citation type="submission" date="2016-06" db="EMBL/GenBank/DDBJ databases">
        <authorList>
            <person name="Varghese N."/>
            <person name="Submissions Spin"/>
        </authorList>
    </citation>
    <scope>NUCLEOTIDE SEQUENCE [LARGE SCALE GENOMIC DNA]</scope>
    <source>
        <strain evidence="4">DSM 43817</strain>
    </source>
</reference>
<dbReference type="AlphaFoldDB" id="A0A1C6RTF3"/>
<dbReference type="EMBL" id="FMHW01000002">
    <property type="protein sequence ID" value="SCL20485.1"/>
    <property type="molecule type" value="Genomic_DNA"/>
</dbReference>
<keyword evidence="1" id="KW-0472">Membrane</keyword>
<dbReference type="Pfam" id="PF13360">
    <property type="entry name" value="PQQ_2"/>
    <property type="match status" value="1"/>
</dbReference>
<dbReference type="OrthoDB" id="3366610at2"/>
<gene>
    <name evidence="3" type="ORF">GA0074692_0879</name>
</gene>
<dbReference type="InterPro" id="IPR011047">
    <property type="entry name" value="Quinoprotein_ADH-like_sf"/>
</dbReference>
<evidence type="ECO:0000259" key="2">
    <source>
        <dbReference type="Pfam" id="PF13360"/>
    </source>
</evidence>
<dbReference type="Proteomes" id="UP000198959">
    <property type="component" value="Unassembled WGS sequence"/>
</dbReference>
<organism evidence="3 4">
    <name type="scientific">Micromonospora pallida</name>
    <dbReference type="NCBI Taxonomy" id="145854"/>
    <lineage>
        <taxon>Bacteria</taxon>
        <taxon>Bacillati</taxon>
        <taxon>Actinomycetota</taxon>
        <taxon>Actinomycetes</taxon>
        <taxon>Micromonosporales</taxon>
        <taxon>Micromonosporaceae</taxon>
        <taxon>Micromonospora</taxon>
    </lineage>
</organism>